<reference evidence="2" key="1">
    <citation type="journal article" date="2022" name="Mol. Ecol. Resour.">
        <title>The genomes of chicory, endive, great burdock and yacon provide insights into Asteraceae palaeo-polyploidization history and plant inulin production.</title>
        <authorList>
            <person name="Fan W."/>
            <person name="Wang S."/>
            <person name="Wang H."/>
            <person name="Wang A."/>
            <person name="Jiang F."/>
            <person name="Liu H."/>
            <person name="Zhao H."/>
            <person name="Xu D."/>
            <person name="Zhang Y."/>
        </authorList>
    </citation>
    <scope>NUCLEOTIDE SEQUENCE [LARGE SCALE GENOMIC DNA]</scope>
    <source>
        <strain evidence="2">cv. Yunnan</strain>
    </source>
</reference>
<dbReference type="Proteomes" id="UP001056120">
    <property type="component" value="Linkage Group LG11"/>
</dbReference>
<gene>
    <name evidence="1" type="ORF">L1987_32860</name>
</gene>
<comment type="caution">
    <text evidence="1">The sequence shown here is derived from an EMBL/GenBank/DDBJ whole genome shotgun (WGS) entry which is preliminary data.</text>
</comment>
<keyword evidence="2" id="KW-1185">Reference proteome</keyword>
<evidence type="ECO:0000313" key="2">
    <source>
        <dbReference type="Proteomes" id="UP001056120"/>
    </source>
</evidence>
<evidence type="ECO:0000313" key="1">
    <source>
        <dbReference type="EMBL" id="KAI3797600.1"/>
    </source>
</evidence>
<organism evidence="1 2">
    <name type="scientific">Smallanthus sonchifolius</name>
    <dbReference type="NCBI Taxonomy" id="185202"/>
    <lineage>
        <taxon>Eukaryota</taxon>
        <taxon>Viridiplantae</taxon>
        <taxon>Streptophyta</taxon>
        <taxon>Embryophyta</taxon>
        <taxon>Tracheophyta</taxon>
        <taxon>Spermatophyta</taxon>
        <taxon>Magnoliopsida</taxon>
        <taxon>eudicotyledons</taxon>
        <taxon>Gunneridae</taxon>
        <taxon>Pentapetalae</taxon>
        <taxon>asterids</taxon>
        <taxon>campanulids</taxon>
        <taxon>Asterales</taxon>
        <taxon>Asteraceae</taxon>
        <taxon>Asteroideae</taxon>
        <taxon>Heliantheae alliance</taxon>
        <taxon>Millerieae</taxon>
        <taxon>Smallanthus</taxon>
    </lineage>
</organism>
<accession>A0ACB9HR48</accession>
<name>A0ACB9HR48_9ASTR</name>
<sequence>MNCLPCLRRKQEKKSDEKKDEKEDEELPVAQPKENPLSKQPSVKDSNSNKQDENNGGGDDEPPIGSARTFKYKELASATYNFESEYLLGESRIGKVYKGTLANGKVVAVKQLKKQGTKANKVFIEEVNKLCDLHRPNLVELVGCCAEDDHRLLVYEYMPMGSIKDNLHGIIRFFHVRSSLELLNA</sequence>
<protein>
    <submittedName>
        <fullName evidence="1">Uncharacterized protein</fullName>
    </submittedName>
</protein>
<reference evidence="1 2" key="2">
    <citation type="journal article" date="2022" name="Mol. Ecol. Resour.">
        <title>The genomes of chicory, endive, great burdock and yacon provide insights into Asteraceae paleo-polyploidization history and plant inulin production.</title>
        <authorList>
            <person name="Fan W."/>
            <person name="Wang S."/>
            <person name="Wang H."/>
            <person name="Wang A."/>
            <person name="Jiang F."/>
            <person name="Liu H."/>
            <person name="Zhao H."/>
            <person name="Xu D."/>
            <person name="Zhang Y."/>
        </authorList>
    </citation>
    <scope>NUCLEOTIDE SEQUENCE [LARGE SCALE GENOMIC DNA]</scope>
    <source>
        <strain evidence="2">cv. Yunnan</strain>
        <tissue evidence="1">Leaves</tissue>
    </source>
</reference>
<proteinExistence type="predicted"/>
<dbReference type="EMBL" id="CM042028">
    <property type="protein sequence ID" value="KAI3797600.1"/>
    <property type="molecule type" value="Genomic_DNA"/>
</dbReference>